<keyword evidence="4" id="KW-0863">Zinc-finger</keyword>
<dbReference type="EMBL" id="JAVXUO010002835">
    <property type="protein sequence ID" value="KAK2969219.1"/>
    <property type="molecule type" value="Genomic_DNA"/>
</dbReference>
<keyword evidence="5" id="KW-0833">Ubl conjugation pathway</keyword>
<dbReference type="SUPFAM" id="SSF57850">
    <property type="entry name" value="RING/U-box"/>
    <property type="match status" value="1"/>
</dbReference>
<keyword evidence="9" id="KW-1185">Reference proteome</keyword>
<evidence type="ECO:0000256" key="3">
    <source>
        <dbReference type="ARBA" id="ARBA00022737"/>
    </source>
</evidence>
<evidence type="ECO:0000256" key="5">
    <source>
        <dbReference type="ARBA" id="ARBA00022786"/>
    </source>
</evidence>
<reference evidence="8" key="1">
    <citation type="submission" date="2022-12" db="EMBL/GenBank/DDBJ databases">
        <title>Draft genome assemblies for two species of Escallonia (Escalloniales).</title>
        <authorList>
            <person name="Chanderbali A."/>
            <person name="Dervinis C."/>
            <person name="Anghel I."/>
            <person name="Soltis D."/>
            <person name="Soltis P."/>
            <person name="Zapata F."/>
        </authorList>
    </citation>
    <scope>NUCLEOTIDE SEQUENCE</scope>
    <source>
        <strain evidence="8">UCBG92.1500</strain>
        <tissue evidence="8">Leaf</tissue>
    </source>
</reference>
<name>A0AA88QPP1_9ASTE</name>
<keyword evidence="1" id="KW-0808">Transferase</keyword>
<keyword evidence="2" id="KW-0479">Metal-binding</keyword>
<dbReference type="PANTHER" id="PTHR11685">
    <property type="entry name" value="RBR FAMILY RING FINGER AND IBR DOMAIN-CONTAINING"/>
    <property type="match status" value="1"/>
</dbReference>
<evidence type="ECO:0000313" key="8">
    <source>
        <dbReference type="EMBL" id="KAK2969219.1"/>
    </source>
</evidence>
<dbReference type="InterPro" id="IPR044066">
    <property type="entry name" value="TRIAD_supradom"/>
</dbReference>
<dbReference type="Proteomes" id="UP001187471">
    <property type="component" value="Unassembled WGS sequence"/>
</dbReference>
<dbReference type="Pfam" id="PF22191">
    <property type="entry name" value="IBR_1"/>
    <property type="match status" value="1"/>
</dbReference>
<evidence type="ECO:0000256" key="2">
    <source>
        <dbReference type="ARBA" id="ARBA00022723"/>
    </source>
</evidence>
<dbReference type="GO" id="GO:0016567">
    <property type="term" value="P:protein ubiquitination"/>
    <property type="evidence" value="ECO:0007669"/>
    <property type="project" value="InterPro"/>
</dbReference>
<evidence type="ECO:0000256" key="6">
    <source>
        <dbReference type="ARBA" id="ARBA00022833"/>
    </source>
</evidence>
<evidence type="ECO:0000313" key="9">
    <source>
        <dbReference type="Proteomes" id="UP001187471"/>
    </source>
</evidence>
<evidence type="ECO:0000256" key="1">
    <source>
        <dbReference type="ARBA" id="ARBA00022679"/>
    </source>
</evidence>
<sequence length="108" mass="12414">MIIAVQSGLVEVGGDEMGVIDNRIPRFTDTGEFDQGFHRFCWNCTEEVHRPVDCDTRAKWIRKNSDESENMNWILANSKPCPKCKRNIEKNKGCNHMKCGPPCLHQFC</sequence>
<dbReference type="InterPro" id="IPR031127">
    <property type="entry name" value="E3_UB_ligase_RBR"/>
</dbReference>
<dbReference type="PROSITE" id="PS51873">
    <property type="entry name" value="TRIAD"/>
    <property type="match status" value="1"/>
</dbReference>
<comment type="caution">
    <text evidence="8">The sequence shown here is derived from an EMBL/GenBank/DDBJ whole genome shotgun (WGS) entry which is preliminary data.</text>
</comment>
<dbReference type="AlphaFoldDB" id="A0AA88QPP1"/>
<protein>
    <recommendedName>
        <fullName evidence="7">RING-type domain-containing protein</fullName>
    </recommendedName>
</protein>
<accession>A0AA88QPP1</accession>
<evidence type="ECO:0000256" key="4">
    <source>
        <dbReference type="ARBA" id="ARBA00022771"/>
    </source>
</evidence>
<dbReference type="Gene3D" id="1.20.120.1750">
    <property type="match status" value="1"/>
</dbReference>
<keyword evidence="6" id="KW-0862">Zinc</keyword>
<keyword evidence="3" id="KW-0677">Repeat</keyword>
<dbReference type="GO" id="GO:0004842">
    <property type="term" value="F:ubiquitin-protein transferase activity"/>
    <property type="evidence" value="ECO:0007669"/>
    <property type="project" value="InterPro"/>
</dbReference>
<organism evidence="8 9">
    <name type="scientific">Escallonia rubra</name>
    <dbReference type="NCBI Taxonomy" id="112253"/>
    <lineage>
        <taxon>Eukaryota</taxon>
        <taxon>Viridiplantae</taxon>
        <taxon>Streptophyta</taxon>
        <taxon>Embryophyta</taxon>
        <taxon>Tracheophyta</taxon>
        <taxon>Spermatophyta</taxon>
        <taxon>Magnoliopsida</taxon>
        <taxon>eudicotyledons</taxon>
        <taxon>Gunneridae</taxon>
        <taxon>Pentapetalae</taxon>
        <taxon>asterids</taxon>
        <taxon>campanulids</taxon>
        <taxon>Escalloniales</taxon>
        <taxon>Escalloniaceae</taxon>
        <taxon>Escallonia</taxon>
    </lineage>
</organism>
<evidence type="ECO:0000259" key="7">
    <source>
        <dbReference type="PROSITE" id="PS51873"/>
    </source>
</evidence>
<gene>
    <name evidence="8" type="ORF">RJ640_020369</name>
</gene>
<proteinExistence type="predicted"/>
<feature type="domain" description="RING-type" evidence="7">
    <location>
        <begin position="1"/>
        <end position="108"/>
    </location>
</feature>
<dbReference type="GO" id="GO:0008270">
    <property type="term" value="F:zinc ion binding"/>
    <property type="evidence" value="ECO:0007669"/>
    <property type="project" value="UniProtKB-KW"/>
</dbReference>